<dbReference type="AlphaFoldDB" id="A0A9Q3UG57"/>
<feature type="transmembrane region" description="Helical" evidence="1">
    <location>
        <begin position="118"/>
        <end position="137"/>
    </location>
</feature>
<sequence>MSRSTEIRMILTITMFSGLATILLGLIHWKVSYVLGVPFDIVIEVFISLLILLAIATFLFYARYLWRIEIVVWSYPILVAFLWCAILPFLTYFGSRSTGGSERVSIDFSEGIAFYGEAWFQLSVLFLIFIVGYGALYKRYQPRW</sequence>
<dbReference type="RefSeq" id="WP_228085865.1">
    <property type="nucleotide sequence ID" value="NZ_JACVHL010000027.1"/>
</dbReference>
<feature type="transmembrane region" description="Helical" evidence="1">
    <location>
        <begin position="7"/>
        <end position="29"/>
    </location>
</feature>
<accession>A0A9Q3UG57</accession>
<dbReference type="EMBL" id="JACVHL010000027">
    <property type="protein sequence ID" value="MCC3807517.1"/>
    <property type="molecule type" value="Genomic_DNA"/>
</dbReference>
<proteinExistence type="predicted"/>
<evidence type="ECO:0000256" key="1">
    <source>
        <dbReference type="SAM" id="Phobius"/>
    </source>
</evidence>
<reference evidence="2" key="1">
    <citation type="submission" date="2020-09" db="EMBL/GenBank/DDBJ databases">
        <title>Genome sequence of Vibrio parahaemolyticus isolates.</title>
        <authorList>
            <person name="Hammerl J.A."/>
            <person name="Strauch E."/>
        </authorList>
    </citation>
    <scope>NUCLEOTIDE SEQUENCE</scope>
    <source>
        <strain evidence="2">17-VB00146</strain>
    </source>
</reference>
<keyword evidence="1" id="KW-0472">Membrane</keyword>
<feature type="transmembrane region" description="Helical" evidence="1">
    <location>
        <begin position="41"/>
        <end position="61"/>
    </location>
</feature>
<evidence type="ECO:0000313" key="3">
    <source>
        <dbReference type="Proteomes" id="UP000726777"/>
    </source>
</evidence>
<gene>
    <name evidence="2" type="ORF">IB292_21085</name>
</gene>
<evidence type="ECO:0000313" key="2">
    <source>
        <dbReference type="EMBL" id="MCC3807517.1"/>
    </source>
</evidence>
<comment type="caution">
    <text evidence="2">The sequence shown here is derived from an EMBL/GenBank/DDBJ whole genome shotgun (WGS) entry which is preliminary data.</text>
</comment>
<keyword evidence="1" id="KW-1133">Transmembrane helix</keyword>
<keyword evidence="1" id="KW-0812">Transmembrane</keyword>
<feature type="transmembrane region" description="Helical" evidence="1">
    <location>
        <begin position="73"/>
        <end position="93"/>
    </location>
</feature>
<name>A0A9Q3UG57_VIBPH</name>
<protein>
    <submittedName>
        <fullName evidence="2">Uncharacterized protein</fullName>
    </submittedName>
</protein>
<dbReference type="Proteomes" id="UP000726777">
    <property type="component" value="Unassembled WGS sequence"/>
</dbReference>
<organism evidence="2 3">
    <name type="scientific">Vibrio parahaemolyticus</name>
    <dbReference type="NCBI Taxonomy" id="670"/>
    <lineage>
        <taxon>Bacteria</taxon>
        <taxon>Pseudomonadati</taxon>
        <taxon>Pseudomonadota</taxon>
        <taxon>Gammaproteobacteria</taxon>
        <taxon>Vibrionales</taxon>
        <taxon>Vibrionaceae</taxon>
        <taxon>Vibrio</taxon>
    </lineage>
</organism>